<gene>
    <name evidence="2" type="ORF">A3J64_00865</name>
</gene>
<evidence type="ECO:0000313" key="3">
    <source>
        <dbReference type="Proteomes" id="UP000177061"/>
    </source>
</evidence>
<protein>
    <recommendedName>
        <fullName evidence="4">Nmd3 N-terminal domain-containing protein</fullName>
    </recommendedName>
</protein>
<accession>A0A1G2FHK9</accession>
<evidence type="ECO:0000313" key="2">
    <source>
        <dbReference type="EMBL" id="OGZ37526.1"/>
    </source>
</evidence>
<dbReference type="STRING" id="1801997.A3J64_00865"/>
<proteinExistence type="predicted"/>
<evidence type="ECO:0000256" key="1">
    <source>
        <dbReference type="SAM" id="MobiDB-lite"/>
    </source>
</evidence>
<dbReference type="Proteomes" id="UP000177061">
    <property type="component" value="Unassembled WGS sequence"/>
</dbReference>
<name>A0A1G2FHK9_9BACT</name>
<feature type="region of interest" description="Disordered" evidence="1">
    <location>
        <begin position="1"/>
        <end position="27"/>
    </location>
</feature>
<dbReference type="EMBL" id="MHNB01000007">
    <property type="protein sequence ID" value="OGZ37526.1"/>
    <property type="molecule type" value="Genomic_DNA"/>
</dbReference>
<evidence type="ECO:0008006" key="4">
    <source>
        <dbReference type="Google" id="ProtNLM"/>
    </source>
</evidence>
<reference evidence="2 3" key="1">
    <citation type="journal article" date="2016" name="Nat. Commun.">
        <title>Thousands of microbial genomes shed light on interconnected biogeochemical processes in an aquifer system.</title>
        <authorList>
            <person name="Anantharaman K."/>
            <person name="Brown C.T."/>
            <person name="Hug L.A."/>
            <person name="Sharon I."/>
            <person name="Castelle C.J."/>
            <person name="Probst A.J."/>
            <person name="Thomas B.C."/>
            <person name="Singh A."/>
            <person name="Wilkins M.J."/>
            <person name="Karaoz U."/>
            <person name="Brodie E.L."/>
            <person name="Williams K.H."/>
            <person name="Hubbard S.S."/>
            <person name="Banfield J.F."/>
        </authorList>
    </citation>
    <scope>NUCLEOTIDE SEQUENCE [LARGE SCALE GENOMIC DNA]</scope>
</reference>
<sequence length="196" mass="22875">MKSSTSLSKQIKGKYQLRAPRPKKEEQEFGPGEIDILMCQKCEAVYYYKSWHHRLEDYQSLSEDKPRTFSGYASHKIYNPEKARGKRIKFILCPACQMIKDKKYEGRIILKNAPPEKKEEILGLVKNIGERAFQRDPLDRIISIKSKKGDIEILTTENQLAVSIGKQIKRAFKGSLEIQWSHQESIARIIWNYEKI</sequence>
<comment type="caution">
    <text evidence="2">The sequence shown here is derived from an EMBL/GenBank/DDBJ whole genome shotgun (WGS) entry which is preliminary data.</text>
</comment>
<organism evidence="2 3">
    <name type="scientific">Candidatus Portnoybacteria bacterium RIFCSPHIGHO2_12_FULL_38_9</name>
    <dbReference type="NCBI Taxonomy" id="1801997"/>
    <lineage>
        <taxon>Bacteria</taxon>
        <taxon>Candidatus Portnoyibacteriota</taxon>
    </lineage>
</organism>
<dbReference type="AlphaFoldDB" id="A0A1G2FHK9"/>